<accession>A0ACB9DVS9</accession>
<gene>
    <name evidence="1" type="ORF">L2E82_21690</name>
</gene>
<dbReference type="EMBL" id="CM042012">
    <property type="protein sequence ID" value="KAI3750834.1"/>
    <property type="molecule type" value="Genomic_DNA"/>
</dbReference>
<evidence type="ECO:0000313" key="1">
    <source>
        <dbReference type="EMBL" id="KAI3750834.1"/>
    </source>
</evidence>
<keyword evidence="2" id="KW-1185">Reference proteome</keyword>
<reference evidence="1 2" key="2">
    <citation type="journal article" date="2022" name="Mol. Ecol. Resour.">
        <title>The genomes of chicory, endive, great burdock and yacon provide insights into Asteraceae paleo-polyploidization history and plant inulin production.</title>
        <authorList>
            <person name="Fan W."/>
            <person name="Wang S."/>
            <person name="Wang H."/>
            <person name="Wang A."/>
            <person name="Jiang F."/>
            <person name="Liu H."/>
            <person name="Zhao H."/>
            <person name="Xu D."/>
            <person name="Zhang Y."/>
        </authorList>
    </citation>
    <scope>NUCLEOTIDE SEQUENCE [LARGE SCALE GENOMIC DNA]</scope>
    <source>
        <strain evidence="2">cv. Punajuju</strain>
        <tissue evidence="1">Leaves</tissue>
    </source>
</reference>
<protein>
    <submittedName>
        <fullName evidence="1">Uncharacterized protein</fullName>
    </submittedName>
</protein>
<comment type="caution">
    <text evidence="1">The sequence shown here is derived from an EMBL/GenBank/DDBJ whole genome shotgun (WGS) entry which is preliminary data.</text>
</comment>
<reference evidence="2" key="1">
    <citation type="journal article" date="2022" name="Mol. Ecol. Resour.">
        <title>The genomes of chicory, endive, great burdock and yacon provide insights into Asteraceae palaeo-polyploidization history and plant inulin production.</title>
        <authorList>
            <person name="Fan W."/>
            <person name="Wang S."/>
            <person name="Wang H."/>
            <person name="Wang A."/>
            <person name="Jiang F."/>
            <person name="Liu H."/>
            <person name="Zhao H."/>
            <person name="Xu D."/>
            <person name="Zhang Y."/>
        </authorList>
    </citation>
    <scope>NUCLEOTIDE SEQUENCE [LARGE SCALE GENOMIC DNA]</scope>
    <source>
        <strain evidence="2">cv. Punajuju</strain>
    </source>
</reference>
<sequence>MDSNSMADHYGYNGRCPGPGYYYFFFCFCVKLIFFFNKLFATNGFFFSERVTASSYFFFFFVKTKKEILFSLLFTTATKNQIITIFIPFSTSFSKCRITPRGCGFFSTNWGPPFTTPMWMVYRVHNYSSYYRALT</sequence>
<name>A0ACB9DVS9_CICIN</name>
<organism evidence="1 2">
    <name type="scientific">Cichorium intybus</name>
    <name type="common">Chicory</name>
    <dbReference type="NCBI Taxonomy" id="13427"/>
    <lineage>
        <taxon>Eukaryota</taxon>
        <taxon>Viridiplantae</taxon>
        <taxon>Streptophyta</taxon>
        <taxon>Embryophyta</taxon>
        <taxon>Tracheophyta</taxon>
        <taxon>Spermatophyta</taxon>
        <taxon>Magnoliopsida</taxon>
        <taxon>eudicotyledons</taxon>
        <taxon>Gunneridae</taxon>
        <taxon>Pentapetalae</taxon>
        <taxon>asterids</taxon>
        <taxon>campanulids</taxon>
        <taxon>Asterales</taxon>
        <taxon>Asteraceae</taxon>
        <taxon>Cichorioideae</taxon>
        <taxon>Cichorieae</taxon>
        <taxon>Cichoriinae</taxon>
        <taxon>Cichorium</taxon>
    </lineage>
</organism>
<dbReference type="Proteomes" id="UP001055811">
    <property type="component" value="Linkage Group LG04"/>
</dbReference>
<proteinExistence type="predicted"/>
<evidence type="ECO:0000313" key="2">
    <source>
        <dbReference type="Proteomes" id="UP001055811"/>
    </source>
</evidence>